<dbReference type="Pfam" id="PF13641">
    <property type="entry name" value="Glyco_tranf_2_3"/>
    <property type="match status" value="1"/>
</dbReference>
<proteinExistence type="inferred from homology"/>
<keyword evidence="2" id="KW-0328">Glycosyltransferase</keyword>
<protein>
    <submittedName>
        <fullName evidence="4">Glycosyl transferase, group 2 family protein</fullName>
    </submittedName>
</protein>
<evidence type="ECO:0000256" key="2">
    <source>
        <dbReference type="ARBA" id="ARBA00022676"/>
    </source>
</evidence>
<sequence length="336" mass="36564">MGPKLLIVSLNYRTAAMTLRSVRAALREMAGLNAELVVVDNDSGDGSFEALRDGLARDIAQGAPVRVIRSARNGGFGAGNNMGIRAGWSDGTRPDYVYLLNSDAFPGPGAVRALLEHLEADSQTGIAGSYIHGEDGAAHVTAFRFPSAWSEFEGAARFGPFSRMLRGKAVPIGVPETGQRVDWLAGASMMIRQSVLDEIGLFDETFFLYFEETDLCRRAARAGHRTHYVRESAVAHIGSVSTGMKRWARIPGFWLDSRWHYFTKTHGRAYAALATLAHVAGGLLWRARMLIQRKPPADPPRFLRDLVSHDLAALVRPLPARREAGNGPAATEAPAE</sequence>
<dbReference type="GO" id="GO:0016757">
    <property type="term" value="F:glycosyltransferase activity"/>
    <property type="evidence" value="ECO:0007669"/>
    <property type="project" value="UniProtKB-KW"/>
</dbReference>
<evidence type="ECO:0000313" key="5">
    <source>
        <dbReference type="Proteomes" id="UP000015347"/>
    </source>
</evidence>
<dbReference type="AlphaFoldDB" id="S9QRZ5"/>
<dbReference type="STRING" id="1123237.Salmuc_03238"/>
<accession>S9QRZ5</accession>
<evidence type="ECO:0000256" key="1">
    <source>
        <dbReference type="ARBA" id="ARBA00006739"/>
    </source>
</evidence>
<dbReference type="InterPro" id="IPR029044">
    <property type="entry name" value="Nucleotide-diphossugar_trans"/>
</dbReference>
<dbReference type="HOGENOM" id="CLU_023845_0_5_5"/>
<dbReference type="EMBL" id="APVH01000022">
    <property type="protein sequence ID" value="EPX82433.1"/>
    <property type="molecule type" value="Genomic_DNA"/>
</dbReference>
<reference evidence="5" key="1">
    <citation type="journal article" date="2014" name="Stand. Genomic Sci.">
        <title>Genome sequence of the exopolysaccharide-producing Salipiger mucosus type strain (DSM 16094(T)), a moderately halophilic member of the Roseobacter clade.</title>
        <authorList>
            <person name="Riedel T."/>
            <person name="Spring S."/>
            <person name="Fiebig A."/>
            <person name="Petersen J."/>
            <person name="Kyrpides N.C."/>
            <person name="Goker M."/>
            <person name="Klenk H.P."/>
        </authorList>
    </citation>
    <scope>NUCLEOTIDE SEQUENCE [LARGE SCALE GENOMIC DNA]</scope>
    <source>
        <strain evidence="5">DSM 16094</strain>
    </source>
</reference>
<gene>
    <name evidence="4" type="ORF">Salmuc_03238</name>
</gene>
<evidence type="ECO:0000313" key="4">
    <source>
        <dbReference type="EMBL" id="EPX82433.1"/>
    </source>
</evidence>
<comment type="similarity">
    <text evidence="1">Belongs to the glycosyltransferase 2 family.</text>
</comment>
<dbReference type="RefSeq" id="WP_020042858.1">
    <property type="nucleotide sequence ID" value="NZ_KE557275.1"/>
</dbReference>
<dbReference type="SUPFAM" id="SSF53448">
    <property type="entry name" value="Nucleotide-diphospho-sugar transferases"/>
    <property type="match status" value="1"/>
</dbReference>
<keyword evidence="5" id="KW-1185">Reference proteome</keyword>
<name>S9QRZ5_9RHOB</name>
<evidence type="ECO:0000256" key="3">
    <source>
        <dbReference type="ARBA" id="ARBA00022679"/>
    </source>
</evidence>
<dbReference type="PANTHER" id="PTHR43179">
    <property type="entry name" value="RHAMNOSYLTRANSFERASE WBBL"/>
    <property type="match status" value="1"/>
</dbReference>
<dbReference type="Gene3D" id="3.90.550.10">
    <property type="entry name" value="Spore Coat Polysaccharide Biosynthesis Protein SpsA, Chain A"/>
    <property type="match status" value="1"/>
</dbReference>
<dbReference type="Proteomes" id="UP000015347">
    <property type="component" value="Unassembled WGS sequence"/>
</dbReference>
<comment type="caution">
    <text evidence="4">The sequence shown here is derived from an EMBL/GenBank/DDBJ whole genome shotgun (WGS) entry which is preliminary data.</text>
</comment>
<dbReference type="eggNOG" id="COG1216">
    <property type="taxonomic scope" value="Bacteria"/>
</dbReference>
<dbReference type="PANTHER" id="PTHR43179:SF12">
    <property type="entry name" value="GALACTOFURANOSYLTRANSFERASE GLFT2"/>
    <property type="match status" value="1"/>
</dbReference>
<dbReference type="CDD" id="cd04186">
    <property type="entry name" value="GT_2_like_c"/>
    <property type="match status" value="1"/>
</dbReference>
<keyword evidence="3 4" id="KW-0808">Transferase</keyword>
<organism evidence="4 5">
    <name type="scientific">Salipiger mucosus DSM 16094</name>
    <dbReference type="NCBI Taxonomy" id="1123237"/>
    <lineage>
        <taxon>Bacteria</taxon>
        <taxon>Pseudomonadati</taxon>
        <taxon>Pseudomonadota</taxon>
        <taxon>Alphaproteobacteria</taxon>
        <taxon>Rhodobacterales</taxon>
        <taxon>Roseobacteraceae</taxon>
        <taxon>Salipiger</taxon>
    </lineage>
</organism>
<dbReference type="OrthoDB" id="9771846at2"/>